<feature type="domain" description="VOC" evidence="1">
    <location>
        <begin position="3"/>
        <end position="121"/>
    </location>
</feature>
<dbReference type="InterPro" id="IPR004360">
    <property type="entry name" value="Glyas_Fos-R_dOase_dom"/>
</dbReference>
<organism evidence="2 3">
    <name type="scientific">Salininema proteolyticum</name>
    <dbReference type="NCBI Taxonomy" id="1607685"/>
    <lineage>
        <taxon>Bacteria</taxon>
        <taxon>Bacillati</taxon>
        <taxon>Actinomycetota</taxon>
        <taxon>Actinomycetes</taxon>
        <taxon>Glycomycetales</taxon>
        <taxon>Glycomycetaceae</taxon>
        <taxon>Salininema</taxon>
    </lineage>
</organism>
<sequence>MTAPNMFIVYVSDAPEAARFYGDLFDMKPSIETPGFISFELVSGMHLALWRPYDEKVLAEAVGRTSEVCLAVEGAPASVDATYEEWKAKGVTIVSEPEDAPFGRTFLAADPDGNLIRVAPVD</sequence>
<proteinExistence type="predicted"/>
<dbReference type="InterPro" id="IPR026275">
    <property type="entry name" value="Glyoxalase/dOase/EhpR"/>
</dbReference>
<dbReference type="InterPro" id="IPR037523">
    <property type="entry name" value="VOC_core"/>
</dbReference>
<name>A0ABV8TXP0_9ACTN</name>
<protein>
    <submittedName>
        <fullName evidence="2">VOC family protein</fullName>
    </submittedName>
</protein>
<dbReference type="PIRSF" id="PIRSF039020">
    <property type="entry name" value="EhpR"/>
    <property type="match status" value="1"/>
</dbReference>
<dbReference type="Proteomes" id="UP001595823">
    <property type="component" value="Unassembled WGS sequence"/>
</dbReference>
<evidence type="ECO:0000313" key="3">
    <source>
        <dbReference type="Proteomes" id="UP001595823"/>
    </source>
</evidence>
<keyword evidence="3" id="KW-1185">Reference proteome</keyword>
<dbReference type="Gene3D" id="3.30.720.120">
    <property type="match status" value="1"/>
</dbReference>
<dbReference type="EMBL" id="JBHSDK010000013">
    <property type="protein sequence ID" value="MFC4335362.1"/>
    <property type="molecule type" value="Genomic_DNA"/>
</dbReference>
<reference evidence="3" key="1">
    <citation type="journal article" date="2019" name="Int. J. Syst. Evol. Microbiol.">
        <title>The Global Catalogue of Microorganisms (GCM) 10K type strain sequencing project: providing services to taxonomists for standard genome sequencing and annotation.</title>
        <authorList>
            <consortium name="The Broad Institute Genomics Platform"/>
            <consortium name="The Broad Institute Genome Sequencing Center for Infectious Disease"/>
            <person name="Wu L."/>
            <person name="Ma J."/>
        </authorList>
    </citation>
    <scope>NUCLEOTIDE SEQUENCE [LARGE SCALE GENOMIC DNA]</scope>
    <source>
        <strain evidence="3">IBRC-M 10908</strain>
    </source>
</reference>
<evidence type="ECO:0000259" key="1">
    <source>
        <dbReference type="PROSITE" id="PS51819"/>
    </source>
</evidence>
<comment type="caution">
    <text evidence="2">The sequence shown here is derived from an EMBL/GenBank/DDBJ whole genome shotgun (WGS) entry which is preliminary data.</text>
</comment>
<dbReference type="InterPro" id="IPR029068">
    <property type="entry name" value="Glyas_Bleomycin-R_OHBP_Dase"/>
</dbReference>
<dbReference type="Gene3D" id="3.30.720.110">
    <property type="match status" value="1"/>
</dbReference>
<dbReference type="Pfam" id="PF00903">
    <property type="entry name" value="Glyoxalase"/>
    <property type="match status" value="1"/>
</dbReference>
<accession>A0ABV8TXP0</accession>
<gene>
    <name evidence="2" type="ORF">ACFPET_09145</name>
</gene>
<dbReference type="PROSITE" id="PS51819">
    <property type="entry name" value="VOC"/>
    <property type="match status" value="1"/>
</dbReference>
<dbReference type="SUPFAM" id="SSF54593">
    <property type="entry name" value="Glyoxalase/Bleomycin resistance protein/Dihydroxybiphenyl dioxygenase"/>
    <property type="match status" value="1"/>
</dbReference>
<evidence type="ECO:0000313" key="2">
    <source>
        <dbReference type="EMBL" id="MFC4335362.1"/>
    </source>
</evidence>
<dbReference type="RefSeq" id="WP_380620078.1">
    <property type="nucleotide sequence ID" value="NZ_JBHSDK010000013.1"/>
</dbReference>